<gene>
    <name evidence="2" type="ORF">CAL24_17385</name>
</gene>
<reference evidence="3" key="1">
    <citation type="submission" date="2017-05" db="EMBL/GenBank/DDBJ databases">
        <title>Complete and WGS of Bordetella genogroups.</title>
        <authorList>
            <person name="Spilker T."/>
            <person name="Lipuma J."/>
        </authorList>
    </citation>
    <scope>NUCLEOTIDE SEQUENCE [LARGE SCALE GENOMIC DNA]</scope>
    <source>
        <strain evidence="3">AU8256</strain>
    </source>
</reference>
<keyword evidence="1" id="KW-1133">Transmembrane helix</keyword>
<accession>A0A261VHT1</accession>
<evidence type="ECO:0000313" key="3">
    <source>
        <dbReference type="Proteomes" id="UP000215633"/>
    </source>
</evidence>
<evidence type="ECO:0000313" key="2">
    <source>
        <dbReference type="EMBL" id="OZI73625.1"/>
    </source>
</evidence>
<dbReference type="Proteomes" id="UP000215633">
    <property type="component" value="Unassembled WGS sequence"/>
</dbReference>
<dbReference type="EMBL" id="NEVT01000007">
    <property type="protein sequence ID" value="OZI73625.1"/>
    <property type="molecule type" value="Genomic_DNA"/>
</dbReference>
<feature type="transmembrane region" description="Helical" evidence="1">
    <location>
        <begin position="53"/>
        <end position="79"/>
    </location>
</feature>
<dbReference type="AlphaFoldDB" id="A0A261VHT1"/>
<organism evidence="2 3">
    <name type="scientific">Bordetella genomosp. 2</name>
    <dbReference type="NCBI Taxonomy" id="1983456"/>
    <lineage>
        <taxon>Bacteria</taxon>
        <taxon>Pseudomonadati</taxon>
        <taxon>Pseudomonadota</taxon>
        <taxon>Betaproteobacteria</taxon>
        <taxon>Burkholderiales</taxon>
        <taxon>Alcaligenaceae</taxon>
        <taxon>Bordetella</taxon>
    </lineage>
</organism>
<evidence type="ECO:0000256" key="1">
    <source>
        <dbReference type="SAM" id="Phobius"/>
    </source>
</evidence>
<dbReference type="RefSeq" id="WP_094807384.1">
    <property type="nucleotide sequence ID" value="NZ_NEVT01000007.1"/>
</dbReference>
<keyword evidence="1" id="KW-0812">Transmembrane</keyword>
<keyword evidence="3" id="KW-1185">Reference proteome</keyword>
<sequence length="94" mass="9815">MASPLFSLLLLALASILANLSTQRASPRVPAALGWPLVLALAAGATVLLAGNLSLAVAISVTLLYLMTGIPLVSALLGYRNRSRARPRLARHES</sequence>
<name>A0A261VHT1_9BORD</name>
<keyword evidence="1" id="KW-0472">Membrane</keyword>
<proteinExistence type="predicted"/>
<comment type="caution">
    <text evidence="2">The sequence shown here is derived from an EMBL/GenBank/DDBJ whole genome shotgun (WGS) entry which is preliminary data.</text>
</comment>
<protein>
    <submittedName>
        <fullName evidence="2">Uncharacterized protein</fullName>
    </submittedName>
</protein>